<comment type="caution">
    <text evidence="1">The sequence shown here is derived from an EMBL/GenBank/DDBJ whole genome shotgun (WGS) entry which is preliminary data.</text>
</comment>
<dbReference type="EMBL" id="JBGFUD010003613">
    <property type="protein sequence ID" value="MFH4978870.1"/>
    <property type="molecule type" value="Genomic_DNA"/>
</dbReference>
<dbReference type="Proteomes" id="UP001608902">
    <property type="component" value="Unassembled WGS sequence"/>
</dbReference>
<sequence>MISFVKLLQCKLQTLCNREKARNARITVEVRTSLRLHTKVNTSNQMSHQSRYQWISHNARVNFIPHIRNCQEQTPVLSTSPTIYERIFLLFSYLCEFSPTCSPTVSAGSERIEPLTF</sequence>
<keyword evidence="2" id="KW-1185">Reference proteome</keyword>
<evidence type="ECO:0000313" key="1">
    <source>
        <dbReference type="EMBL" id="MFH4978870.1"/>
    </source>
</evidence>
<name>A0ABD6ERI1_9BILA</name>
<gene>
    <name evidence="1" type="ORF">AB6A40_005579</name>
</gene>
<protein>
    <submittedName>
        <fullName evidence="1">Uncharacterized protein</fullName>
    </submittedName>
</protein>
<accession>A0ABD6ERI1</accession>
<organism evidence="1 2">
    <name type="scientific">Gnathostoma spinigerum</name>
    <dbReference type="NCBI Taxonomy" id="75299"/>
    <lineage>
        <taxon>Eukaryota</taxon>
        <taxon>Metazoa</taxon>
        <taxon>Ecdysozoa</taxon>
        <taxon>Nematoda</taxon>
        <taxon>Chromadorea</taxon>
        <taxon>Rhabditida</taxon>
        <taxon>Spirurina</taxon>
        <taxon>Gnathostomatomorpha</taxon>
        <taxon>Gnathostomatoidea</taxon>
        <taxon>Gnathostomatidae</taxon>
        <taxon>Gnathostoma</taxon>
    </lineage>
</organism>
<dbReference type="AlphaFoldDB" id="A0ABD6ERI1"/>
<evidence type="ECO:0000313" key="2">
    <source>
        <dbReference type="Proteomes" id="UP001608902"/>
    </source>
</evidence>
<reference evidence="1 2" key="1">
    <citation type="submission" date="2024-08" db="EMBL/GenBank/DDBJ databases">
        <title>Gnathostoma spinigerum genome.</title>
        <authorList>
            <person name="Gonzalez-Bertolin B."/>
            <person name="Monzon S."/>
            <person name="Zaballos A."/>
            <person name="Jimenez P."/>
            <person name="Dekumyoy P."/>
            <person name="Varona S."/>
            <person name="Cuesta I."/>
            <person name="Sumanam S."/>
            <person name="Adisakwattana P."/>
            <person name="Gasser R.B."/>
            <person name="Hernandez-Gonzalez A."/>
            <person name="Young N.D."/>
            <person name="Perteguer M.J."/>
        </authorList>
    </citation>
    <scope>NUCLEOTIDE SEQUENCE [LARGE SCALE GENOMIC DNA]</scope>
    <source>
        <strain evidence="1">AL3</strain>
        <tissue evidence="1">Liver</tissue>
    </source>
</reference>
<proteinExistence type="predicted"/>